<dbReference type="AlphaFoldDB" id="A0A254NB14"/>
<dbReference type="EMBL" id="NISI01000001">
    <property type="protein sequence ID" value="OWR05161.1"/>
    <property type="molecule type" value="Genomic_DNA"/>
</dbReference>
<proteinExistence type="predicted"/>
<accession>A0A254NB14</accession>
<evidence type="ECO:0000256" key="1">
    <source>
        <dbReference type="SAM" id="SignalP"/>
    </source>
</evidence>
<dbReference type="SUPFAM" id="SSF50956">
    <property type="entry name" value="Thermostable phytase (3-phytase)"/>
    <property type="match status" value="1"/>
</dbReference>
<keyword evidence="5" id="KW-1185">Reference proteome</keyword>
<gene>
    <name evidence="4" type="ORF">CDO81_01385</name>
</gene>
<dbReference type="NCBIfam" id="TIGR02595">
    <property type="entry name" value="PEP_CTERM"/>
    <property type="match status" value="1"/>
</dbReference>
<organism evidence="4 5">
    <name type="scientific">Roseateles puraquae</name>
    <dbReference type="NCBI Taxonomy" id="431059"/>
    <lineage>
        <taxon>Bacteria</taxon>
        <taxon>Pseudomonadati</taxon>
        <taxon>Pseudomonadota</taxon>
        <taxon>Betaproteobacteria</taxon>
        <taxon>Burkholderiales</taxon>
        <taxon>Sphaerotilaceae</taxon>
        <taxon>Roseateles</taxon>
    </lineage>
</organism>
<dbReference type="SUPFAM" id="SSF75011">
    <property type="entry name" value="3-carboxy-cis,cis-mucoante lactonizing enzyme"/>
    <property type="match status" value="1"/>
</dbReference>
<keyword evidence="1" id="KW-0732">Signal</keyword>
<dbReference type="PANTHER" id="PTHR37957:SF1">
    <property type="entry name" value="PHYTASE-LIKE DOMAIN-CONTAINING PROTEIN"/>
    <property type="match status" value="1"/>
</dbReference>
<name>A0A254NB14_9BURK</name>
<feature type="domain" description="Ice-binding protein C-terminal" evidence="2">
    <location>
        <begin position="457"/>
        <end position="483"/>
    </location>
</feature>
<evidence type="ECO:0000313" key="5">
    <source>
        <dbReference type="Proteomes" id="UP000197446"/>
    </source>
</evidence>
<feature type="chain" id="PRO_5013033059" evidence="1">
    <location>
        <begin position="21"/>
        <end position="487"/>
    </location>
</feature>
<protein>
    <submittedName>
        <fullName evidence="4">PEP-CTERM sorting domain-containing protein</fullName>
    </submittedName>
</protein>
<comment type="caution">
    <text evidence="4">The sequence shown here is derived from an EMBL/GenBank/DDBJ whole genome shotgun (WGS) entry which is preliminary data.</text>
</comment>
<dbReference type="Pfam" id="PF07589">
    <property type="entry name" value="PEP-CTERM"/>
    <property type="match status" value="1"/>
</dbReference>
<dbReference type="PANTHER" id="PTHR37957">
    <property type="entry name" value="BLR7070 PROTEIN"/>
    <property type="match status" value="1"/>
</dbReference>
<sequence length="487" mass="51085">MFFRPALFALTALASASAMAATSVSNVSFVNGIAISGALLDLSTGSDFDRRIGFFSDIYYDRTRNEWWGLSDRGPGGGVLPYETRVQRFTIDINPVSGAISNFQIVQTVKFTEAGVALNGQAPAIANVLGKSFDPEGIVVNPVTGNLLVSDEYGPSVYEFNRSGELLRKFTTPANLVPHTASGTDYNALAPAGSSPQLVGGREGNRGLEALAITPDGRYAFAVLQNGTVTDGYNASSGTRGQYTRIVKYDIQTGQAVGQYAYQLASSGQGRGISALVAIDANRFLILERNNRGIGVGATLSGADKNVFEVDLSSASDVSGLNLPASGALPTGINAAAKSAQIMDLDANTLAALGNKSPEKWEGLAIGPQLANGKYVILAGTDNDYSVTQNGSNTQFDVYFRMTDGDPYASSIQCPVGLTTGCFATATSASATLTSDYQLLPGVLHSYTADIAGYVSAVPEPHTYAMLLAGLGLVSVARRSARRGERR</sequence>
<dbReference type="Pfam" id="PF13449">
    <property type="entry name" value="Phytase-like"/>
    <property type="match status" value="1"/>
</dbReference>
<evidence type="ECO:0000259" key="3">
    <source>
        <dbReference type="Pfam" id="PF13449"/>
    </source>
</evidence>
<evidence type="ECO:0000259" key="2">
    <source>
        <dbReference type="Pfam" id="PF07589"/>
    </source>
</evidence>
<evidence type="ECO:0000313" key="4">
    <source>
        <dbReference type="EMBL" id="OWR05161.1"/>
    </source>
</evidence>
<dbReference type="InterPro" id="IPR013424">
    <property type="entry name" value="Ice-binding_C"/>
</dbReference>
<dbReference type="OrthoDB" id="9798539at2"/>
<dbReference type="RefSeq" id="WP_088481373.1">
    <property type="nucleotide sequence ID" value="NZ_NISI01000001.1"/>
</dbReference>
<dbReference type="InterPro" id="IPR027372">
    <property type="entry name" value="Phytase-like_dom"/>
</dbReference>
<feature type="signal peptide" evidence="1">
    <location>
        <begin position="1"/>
        <end position="20"/>
    </location>
</feature>
<reference evidence="4 5" key="1">
    <citation type="journal article" date="2007" name="Int. J. Syst. Evol. Microbiol.">
        <title>Description of Pelomonas aquatica sp. nov. and Pelomonas puraquae sp. nov., isolated from industrial and haemodialysis water.</title>
        <authorList>
            <person name="Gomila M."/>
            <person name="Bowien B."/>
            <person name="Falsen E."/>
            <person name="Moore E.R."/>
            <person name="Lalucat J."/>
        </authorList>
    </citation>
    <scope>NUCLEOTIDE SEQUENCE [LARGE SCALE GENOMIC DNA]</scope>
    <source>
        <strain evidence="4 5">CCUG 52769</strain>
    </source>
</reference>
<dbReference type="Proteomes" id="UP000197446">
    <property type="component" value="Unassembled WGS sequence"/>
</dbReference>
<feature type="domain" description="Phytase-like" evidence="3">
    <location>
        <begin position="51"/>
        <end position="385"/>
    </location>
</feature>